<dbReference type="PANTHER" id="PTHR22770">
    <property type="entry name" value="UBIQUITIN CONJUGATING ENZYME 7 INTERACTING PROTEIN-RELATED"/>
    <property type="match status" value="1"/>
</dbReference>
<feature type="domain" description="CUE" evidence="9">
    <location>
        <begin position="93"/>
        <end position="136"/>
    </location>
</feature>
<name>A0A433DIG0_9FUNG</name>
<dbReference type="CDD" id="cd16630">
    <property type="entry name" value="RING-HC_RBR_RNF216"/>
    <property type="match status" value="1"/>
</dbReference>
<evidence type="ECO:0000256" key="4">
    <source>
        <dbReference type="ARBA" id="ARBA00022737"/>
    </source>
</evidence>
<evidence type="ECO:0000256" key="3">
    <source>
        <dbReference type="ARBA" id="ARBA00022723"/>
    </source>
</evidence>
<evidence type="ECO:0000256" key="8">
    <source>
        <dbReference type="SAM" id="MobiDB-lite"/>
    </source>
</evidence>
<feature type="region of interest" description="Disordered" evidence="8">
    <location>
        <begin position="468"/>
        <end position="497"/>
    </location>
</feature>
<proteinExistence type="predicted"/>
<dbReference type="Pfam" id="PF26200">
    <property type="entry name" value="Rcat_RNF216"/>
    <property type="match status" value="1"/>
</dbReference>
<evidence type="ECO:0008006" key="13">
    <source>
        <dbReference type="Google" id="ProtNLM"/>
    </source>
</evidence>
<protein>
    <recommendedName>
        <fullName evidence="13">RING-type domain-containing protein</fullName>
    </recommendedName>
</protein>
<sequence length="968" mass="107472">MTVDHDCAQKKKRTTWRSTTTAPPNLDRRVPVSREYSLQHHATISKYLTIQPFWSAFYHETSNAAMALNHPGTVAAAALPPAPLLPMALDKGLDKQKVKQLKEVFPNCSDKALISALERADGNPDTAIDLLLLDSAEEEEAGGAGERPANENNDDGEWLADFTYPNVIMLDDDGWETFPTTVENKGEPWDVKTEAMVVNVERGRRDPQPISLDDDDGNTSSDEFIDLSGPDKGKAPALVHVDRRDKTTIVVDDSSSDDGLAIINALFNPGSSASPSSSSANHELQLVTLDAGSSSTAFSATPVTLPPAPESESEPVTLDLVLASVQAVFPDCDPEFVATLYAKHKERVAENQLVEMCVADVAETEGKYPKLETGKNKRKREEEPAGEGQASGDGEKSKRDYSKCEAREGLDEVYYAECKQRLLLDFPSTPDNFIKQALNTHHRLYVPTYDHLVKVHASAGALPYNPLKTARHDPYAPPDLEGGKRRKGKGKGKAVMASDARPMQTFTSLEMEREWTWLQRRKIKEQQDKDAEMAERMNEEEYEATGNLIECGCCYSDYPFDKCTSCDDGHLFCMECARRNAEEQIGMRRTELKCFDTSGCKFSFPLSEVRRFLPPKLFEGFMKVVQAEELRRAELPDLVSCPFCDYAAIVEDPNDKEFRCGNPDCMEVSCRSCQNKTHIPMSCQEYAKENVLSVQHKIEEAMTEALLRECPKCKKKFYKTEGVSVGYFSFRERANNVVVLVDSAPLSFFISLYFYLINGILVTQCNKMTCSCGQAMCYCCRKPIKDYNHFRQLPGGQPNPNAQDSGCPLFDNTVKRNADDVVAAAKAATEAERAVNPDIDLGDVEEKVKKGIVVQPTPDAGPARPAVVAGVAAVLGQGAAPRMMQMQMMQRQLHVQANMQANLQRQQMQILQQQALQRAAVLRAQGEAERQAARATRDQVLDMARRLSERQVGDLDGGPGQATKRQRR</sequence>
<keyword evidence="5" id="KW-0863">Zinc-finger</keyword>
<dbReference type="GO" id="GO:0043130">
    <property type="term" value="F:ubiquitin binding"/>
    <property type="evidence" value="ECO:0007669"/>
    <property type="project" value="InterPro"/>
</dbReference>
<dbReference type="SUPFAM" id="SSF46934">
    <property type="entry name" value="UBA-like"/>
    <property type="match status" value="1"/>
</dbReference>
<comment type="pathway">
    <text evidence="1">Protein modification; protein ubiquitination.</text>
</comment>
<dbReference type="Proteomes" id="UP000268093">
    <property type="component" value="Unassembled WGS sequence"/>
</dbReference>
<dbReference type="Pfam" id="PF02845">
    <property type="entry name" value="CUE"/>
    <property type="match status" value="1"/>
</dbReference>
<evidence type="ECO:0000256" key="6">
    <source>
        <dbReference type="ARBA" id="ARBA00022786"/>
    </source>
</evidence>
<dbReference type="InterPro" id="IPR044066">
    <property type="entry name" value="TRIAD_supradom"/>
</dbReference>
<evidence type="ECO:0000259" key="9">
    <source>
        <dbReference type="PROSITE" id="PS51140"/>
    </source>
</evidence>
<dbReference type="CDD" id="cd20353">
    <property type="entry name" value="Rcat_RBR_RNF216"/>
    <property type="match status" value="1"/>
</dbReference>
<comment type="caution">
    <text evidence="11">The sequence shown here is derived from an EMBL/GenBank/DDBJ whole genome shotgun (WGS) entry which is preliminary data.</text>
</comment>
<feature type="region of interest" description="Disordered" evidence="8">
    <location>
        <begin position="369"/>
        <end position="401"/>
    </location>
</feature>
<evidence type="ECO:0000313" key="11">
    <source>
        <dbReference type="EMBL" id="RUP50648.1"/>
    </source>
</evidence>
<dbReference type="Pfam" id="PF26191">
    <property type="entry name" value="RING-HC_RBR_RNF216"/>
    <property type="match status" value="1"/>
</dbReference>
<dbReference type="InterPro" id="IPR047544">
    <property type="entry name" value="RING-HC_RBR_RNF216"/>
</dbReference>
<dbReference type="EMBL" id="RBNI01001281">
    <property type="protein sequence ID" value="RUP50648.1"/>
    <property type="molecule type" value="Genomic_DNA"/>
</dbReference>
<dbReference type="GO" id="GO:0016740">
    <property type="term" value="F:transferase activity"/>
    <property type="evidence" value="ECO:0007669"/>
    <property type="project" value="UniProtKB-KW"/>
</dbReference>
<keyword evidence="12" id="KW-1185">Reference proteome</keyword>
<gene>
    <name evidence="11" type="ORF">BC936DRAFT_138255</name>
</gene>
<dbReference type="InterPro" id="IPR009060">
    <property type="entry name" value="UBA-like_sf"/>
</dbReference>
<evidence type="ECO:0000256" key="7">
    <source>
        <dbReference type="ARBA" id="ARBA00022833"/>
    </source>
</evidence>
<dbReference type="PANTHER" id="PTHR22770:SF47">
    <property type="entry name" value="E3 UBIQUITIN-PROTEIN LIGASE RNF216"/>
    <property type="match status" value="1"/>
</dbReference>
<dbReference type="CDD" id="cd14279">
    <property type="entry name" value="CUE"/>
    <property type="match status" value="1"/>
</dbReference>
<dbReference type="InterPro" id="IPR058758">
    <property type="entry name" value="UBA_RNF216"/>
</dbReference>
<keyword evidence="4" id="KW-0677">Repeat</keyword>
<evidence type="ECO:0000313" key="12">
    <source>
        <dbReference type="Proteomes" id="UP000268093"/>
    </source>
</evidence>
<keyword evidence="2" id="KW-0808">Transferase</keyword>
<feature type="compositionally biased region" description="Basic and acidic residues" evidence="8">
    <location>
        <begin position="369"/>
        <end position="383"/>
    </location>
</feature>
<accession>A0A433DIG0</accession>
<dbReference type="GO" id="GO:0008270">
    <property type="term" value="F:zinc ion binding"/>
    <property type="evidence" value="ECO:0007669"/>
    <property type="project" value="UniProtKB-KW"/>
</dbReference>
<evidence type="ECO:0000256" key="2">
    <source>
        <dbReference type="ARBA" id="ARBA00022679"/>
    </source>
</evidence>
<dbReference type="OrthoDB" id="10009520at2759"/>
<feature type="region of interest" description="Disordered" evidence="8">
    <location>
        <begin position="927"/>
        <end position="968"/>
    </location>
</feature>
<dbReference type="AlphaFoldDB" id="A0A433DIG0"/>
<dbReference type="SMART" id="SM00647">
    <property type="entry name" value="IBR"/>
    <property type="match status" value="1"/>
</dbReference>
<feature type="region of interest" description="Disordered" evidence="8">
    <location>
        <begin position="1"/>
        <end position="26"/>
    </location>
</feature>
<dbReference type="PROSITE" id="PS51873">
    <property type="entry name" value="TRIAD"/>
    <property type="match status" value="1"/>
</dbReference>
<dbReference type="Pfam" id="PF26112">
    <property type="entry name" value="UBA_RNF216"/>
    <property type="match status" value="1"/>
</dbReference>
<feature type="domain" description="RING-type" evidence="10">
    <location>
        <begin position="547"/>
        <end position="802"/>
    </location>
</feature>
<keyword evidence="7" id="KW-0862">Zinc</keyword>
<dbReference type="PROSITE" id="PS51140">
    <property type="entry name" value="CUE"/>
    <property type="match status" value="1"/>
</dbReference>
<dbReference type="InterPro" id="IPR002867">
    <property type="entry name" value="IBR_dom"/>
</dbReference>
<keyword evidence="3" id="KW-0479">Metal-binding</keyword>
<keyword evidence="6" id="KW-0833">Ubl conjugation pathway</keyword>
<feature type="compositionally biased region" description="Basic and acidic residues" evidence="8">
    <location>
        <begin position="927"/>
        <end position="953"/>
    </location>
</feature>
<evidence type="ECO:0000256" key="1">
    <source>
        <dbReference type="ARBA" id="ARBA00004906"/>
    </source>
</evidence>
<dbReference type="SUPFAM" id="SSF57850">
    <property type="entry name" value="RING/U-box"/>
    <property type="match status" value="1"/>
</dbReference>
<reference evidence="11 12" key="1">
    <citation type="journal article" date="2018" name="New Phytol.">
        <title>Phylogenomics of Endogonaceae and evolution of mycorrhizas within Mucoromycota.</title>
        <authorList>
            <person name="Chang Y."/>
            <person name="Desiro A."/>
            <person name="Na H."/>
            <person name="Sandor L."/>
            <person name="Lipzen A."/>
            <person name="Clum A."/>
            <person name="Barry K."/>
            <person name="Grigoriev I.V."/>
            <person name="Martin F.M."/>
            <person name="Stajich J.E."/>
            <person name="Smith M.E."/>
            <person name="Bonito G."/>
            <person name="Spatafora J.W."/>
        </authorList>
    </citation>
    <scope>NUCLEOTIDE SEQUENCE [LARGE SCALE GENOMIC DNA]</scope>
    <source>
        <strain evidence="11 12">GMNB39</strain>
    </source>
</reference>
<evidence type="ECO:0000256" key="5">
    <source>
        <dbReference type="ARBA" id="ARBA00022771"/>
    </source>
</evidence>
<feature type="region of interest" description="Disordered" evidence="8">
    <location>
        <begin position="201"/>
        <end position="231"/>
    </location>
</feature>
<organism evidence="11 12">
    <name type="scientific">Jimgerdemannia flammicorona</name>
    <dbReference type="NCBI Taxonomy" id="994334"/>
    <lineage>
        <taxon>Eukaryota</taxon>
        <taxon>Fungi</taxon>
        <taxon>Fungi incertae sedis</taxon>
        <taxon>Mucoromycota</taxon>
        <taxon>Mucoromycotina</taxon>
        <taxon>Endogonomycetes</taxon>
        <taxon>Endogonales</taxon>
        <taxon>Endogonaceae</taxon>
        <taxon>Jimgerdemannia</taxon>
    </lineage>
</organism>
<dbReference type="InterPro" id="IPR047545">
    <property type="entry name" value="BRcat_RBR_RNF216"/>
</dbReference>
<dbReference type="InterPro" id="IPR047546">
    <property type="entry name" value="Rcat_RBR_RNF216"/>
</dbReference>
<evidence type="ECO:0000259" key="10">
    <source>
        <dbReference type="PROSITE" id="PS51873"/>
    </source>
</evidence>
<dbReference type="InterPro" id="IPR003892">
    <property type="entry name" value="CUE"/>
</dbReference>
<dbReference type="CDD" id="cd20339">
    <property type="entry name" value="BRcat_RBR_RNF216"/>
    <property type="match status" value="1"/>
</dbReference>
<dbReference type="InterPro" id="IPR051628">
    <property type="entry name" value="LUBAC_E3_Ligases"/>
</dbReference>